<evidence type="ECO:0000313" key="3">
    <source>
        <dbReference type="Proteomes" id="UP000704712"/>
    </source>
</evidence>
<organism evidence="2 3">
    <name type="scientific">Phytophthora infestans</name>
    <name type="common">Potato late blight agent</name>
    <name type="synonym">Botrytis infestans</name>
    <dbReference type="NCBI Taxonomy" id="4787"/>
    <lineage>
        <taxon>Eukaryota</taxon>
        <taxon>Sar</taxon>
        <taxon>Stramenopiles</taxon>
        <taxon>Oomycota</taxon>
        <taxon>Peronosporomycetes</taxon>
        <taxon>Peronosporales</taxon>
        <taxon>Peronosporaceae</taxon>
        <taxon>Phytophthora</taxon>
    </lineage>
</organism>
<accession>A0A8S9U766</accession>
<feature type="region of interest" description="Disordered" evidence="1">
    <location>
        <begin position="31"/>
        <end position="65"/>
    </location>
</feature>
<feature type="compositionally biased region" description="Acidic residues" evidence="1">
    <location>
        <begin position="31"/>
        <end position="40"/>
    </location>
</feature>
<feature type="compositionally biased region" description="Basic and acidic residues" evidence="1">
    <location>
        <begin position="53"/>
        <end position="65"/>
    </location>
</feature>
<comment type="caution">
    <text evidence="2">The sequence shown here is derived from an EMBL/GenBank/DDBJ whole genome shotgun (WGS) entry which is preliminary data.</text>
</comment>
<dbReference type="Proteomes" id="UP000704712">
    <property type="component" value="Unassembled WGS sequence"/>
</dbReference>
<reference evidence="2" key="1">
    <citation type="submission" date="2020-03" db="EMBL/GenBank/DDBJ databases">
        <title>Hybrid Assembly of Korean Phytophthora infestans isolates.</title>
        <authorList>
            <person name="Prokchorchik M."/>
            <person name="Lee Y."/>
            <person name="Seo J."/>
            <person name="Cho J.-H."/>
            <person name="Park Y.-E."/>
            <person name="Jang D.-C."/>
            <person name="Im J.-S."/>
            <person name="Choi J.-G."/>
            <person name="Park H.-J."/>
            <person name="Lee G.-B."/>
            <person name="Lee Y.-G."/>
            <person name="Hong S.-Y."/>
            <person name="Cho K."/>
            <person name="Sohn K.H."/>
        </authorList>
    </citation>
    <scope>NUCLEOTIDE SEQUENCE</scope>
    <source>
        <strain evidence="2">KR_2_A2</strain>
    </source>
</reference>
<proteinExistence type="predicted"/>
<evidence type="ECO:0000256" key="1">
    <source>
        <dbReference type="SAM" id="MobiDB-lite"/>
    </source>
</evidence>
<dbReference type="EMBL" id="JAACNO010002204">
    <property type="protein sequence ID" value="KAF4135109.1"/>
    <property type="molecule type" value="Genomic_DNA"/>
</dbReference>
<name>A0A8S9U766_PHYIN</name>
<gene>
    <name evidence="2" type="ORF">GN958_ATG15669</name>
</gene>
<sequence length="65" mass="7076">MRRDYAVYYALVLDIDIGDTTRNLAATFDAADSEAEDDATGESALDPSGLCNHDGEVRQDENEHG</sequence>
<dbReference type="AlphaFoldDB" id="A0A8S9U766"/>
<evidence type="ECO:0000313" key="2">
    <source>
        <dbReference type="EMBL" id="KAF4135109.1"/>
    </source>
</evidence>
<protein>
    <submittedName>
        <fullName evidence="2">Uncharacterized protein</fullName>
    </submittedName>
</protein>